<name>A0A974P2M4_9CAUL</name>
<organism evidence="1">
    <name type="scientific">Phenylobacterium glaciei</name>
    <dbReference type="NCBI Taxonomy" id="2803784"/>
    <lineage>
        <taxon>Bacteria</taxon>
        <taxon>Pseudomonadati</taxon>
        <taxon>Pseudomonadota</taxon>
        <taxon>Alphaproteobacteria</taxon>
        <taxon>Caulobacterales</taxon>
        <taxon>Caulobacteraceae</taxon>
        <taxon>Phenylobacterium</taxon>
    </lineage>
</organism>
<protein>
    <submittedName>
        <fullName evidence="1">Uncharacterized protein</fullName>
    </submittedName>
</protein>
<proteinExistence type="predicted"/>
<dbReference type="EMBL" id="CP068570">
    <property type="protein sequence ID" value="QQZ49812.1"/>
    <property type="molecule type" value="Genomic_DNA"/>
</dbReference>
<dbReference type="Gene3D" id="1.50.10.10">
    <property type="match status" value="1"/>
</dbReference>
<reference evidence="1" key="1">
    <citation type="submission" date="2021-01" db="EMBL/GenBank/DDBJ databases">
        <title>Genome sequence of Phenylobacterium sp. 20VBR1 isolated from a valley glaceir, Ny-Alesund, Svalbard.</title>
        <authorList>
            <person name="Thomas F.A."/>
            <person name="Krishnan K.P."/>
            <person name="Sinha R.K."/>
        </authorList>
    </citation>
    <scope>NUCLEOTIDE SEQUENCE</scope>
    <source>
        <strain evidence="1">20VBR1</strain>
    </source>
</reference>
<sequence>MVWGATQYWAHLVLSRLGRIETAQRATAELGVLIEGSGFREFYSAVTGRGHGAGEVGGFTWPALILEMAADAPV</sequence>
<evidence type="ECO:0000313" key="1">
    <source>
        <dbReference type="EMBL" id="QQZ49812.1"/>
    </source>
</evidence>
<gene>
    <name evidence="1" type="ORF">JKL49_24070</name>
</gene>
<accession>A0A974P2M4</accession>
<dbReference type="GO" id="GO:0005975">
    <property type="term" value="P:carbohydrate metabolic process"/>
    <property type="evidence" value="ECO:0007669"/>
    <property type="project" value="InterPro"/>
</dbReference>
<dbReference type="AlphaFoldDB" id="A0A974P2M4"/>
<dbReference type="InterPro" id="IPR012341">
    <property type="entry name" value="6hp_glycosidase-like_sf"/>
</dbReference>